<dbReference type="Pfam" id="PF00196">
    <property type="entry name" value="GerE"/>
    <property type="match status" value="1"/>
</dbReference>
<feature type="region of interest" description="Disordered" evidence="4">
    <location>
        <begin position="9"/>
        <end position="30"/>
    </location>
</feature>
<gene>
    <name evidence="6" type="ORF">M2283_005386</name>
</gene>
<dbReference type="Gene3D" id="3.40.50.300">
    <property type="entry name" value="P-loop containing nucleotide triphosphate hydrolases"/>
    <property type="match status" value="1"/>
</dbReference>
<dbReference type="Gene3D" id="1.25.40.10">
    <property type="entry name" value="Tetratricopeptide repeat domain"/>
    <property type="match status" value="1"/>
</dbReference>
<dbReference type="PRINTS" id="PR00038">
    <property type="entry name" value="HTHLUXR"/>
</dbReference>
<dbReference type="Pfam" id="PF25873">
    <property type="entry name" value="WHD_MalT"/>
    <property type="match status" value="1"/>
</dbReference>
<feature type="domain" description="HTH luxR-type" evidence="5">
    <location>
        <begin position="829"/>
        <end position="894"/>
    </location>
</feature>
<keyword evidence="3" id="KW-0804">Transcription</keyword>
<keyword evidence="2" id="KW-0238">DNA-binding</keyword>
<dbReference type="SUPFAM" id="SSF52540">
    <property type="entry name" value="P-loop containing nucleoside triphosphate hydrolases"/>
    <property type="match status" value="1"/>
</dbReference>
<evidence type="ECO:0000313" key="7">
    <source>
        <dbReference type="Proteomes" id="UP001160499"/>
    </source>
</evidence>
<accession>A0ABT6LRQ4</accession>
<sequence>MRVDYAARVAQRHGSKPHLPAAAGSGRAPVRSRPGLIVRRDLVAALDRAAEKPVTMISAPAGSGKTSLLRAWADRPGQDRRIAFMSVRPGQQDAQLFWLALLDAVRAAAGTEGAAEPPPVAPGFDGGAMVDKVLSEVAAAGGHFFLVIDDLHELGSAEATEQLTALLTHLPHGVHAIVATRHDLPLRLHRLRLTGELAEIRAAELRFTEAETRELLATCGVALPDEVAGLLHQRAEGWAAGLRLAVLSLAGHPDPERFVAEFSGSHRTVAEYLMAEMLERQPADVQRLLLRTSLLDRVNGELADLLTGATGSERILLDLEDANAFVVSLDPDRTWFRYHRLFADLLRLELRHTHPEAIPELHRLAARWFAEHAQTADAVRHLQAAGDWAEAARLLTDHTVSLTLDGQGGTVVALLRAFPAGAGEDSPELALVYANADLHQHRLAEAQAHLEIARSYAATTPPDRRPRLRTAIASLDLLLARLRGHFDAVFEQADALSSPAVGRSNTEVALAGDLRALALLNLGVTEAWSLRLAESERHLLEGAVLARGIGRPYLEVACRAHLGFVSGSQSFALVRQRCEEAIALAARYGWDAEPVIAPAQVALAGTLICTGEFGQGEQWLDRSRRVTRSDGEPGVRLLVRLISAMLPAARGQHREALAELTAAEQVQAHMVGRHGLSSRVTAWTMATQARLGMVDQARTRLAALDDRQAAAGEIRNAAAVIRLAEKDPIGARRELRSVLDGTAPVNSLLTPIEAHLLDALAWRELGDDRAVEAAVERALHLAEPDRMILPFATTGAWELLDALQHRTSHAALVSDILDAVHGDAPDRSAAGPIEKLSPSELRVLRYLPTNLTRPEIAAELSVSPNTVNTHIRRIYAKLGARDRSSAVQRGRELRLLSNGRT</sequence>
<evidence type="ECO:0000256" key="2">
    <source>
        <dbReference type="ARBA" id="ARBA00023125"/>
    </source>
</evidence>
<dbReference type="Proteomes" id="UP001160499">
    <property type="component" value="Unassembled WGS sequence"/>
</dbReference>
<dbReference type="SUPFAM" id="SSF46894">
    <property type="entry name" value="C-terminal effector domain of the bipartite response regulators"/>
    <property type="match status" value="1"/>
</dbReference>
<proteinExistence type="predicted"/>
<reference evidence="6 7" key="1">
    <citation type="submission" date="2023-04" db="EMBL/GenBank/DDBJ databases">
        <title>Forest soil microbial communities from Buena Vista Peninsula, Colon Province, Panama.</title>
        <authorList>
            <person name="Bouskill N."/>
        </authorList>
    </citation>
    <scope>NUCLEOTIDE SEQUENCE [LARGE SCALE GENOMIC DNA]</scope>
    <source>
        <strain evidence="6 7">GGS1</strain>
    </source>
</reference>
<evidence type="ECO:0000256" key="4">
    <source>
        <dbReference type="SAM" id="MobiDB-lite"/>
    </source>
</evidence>
<organism evidence="6 7">
    <name type="scientific">Streptomyces pseudovenezuelae</name>
    <dbReference type="NCBI Taxonomy" id="67350"/>
    <lineage>
        <taxon>Bacteria</taxon>
        <taxon>Bacillati</taxon>
        <taxon>Actinomycetota</taxon>
        <taxon>Actinomycetes</taxon>
        <taxon>Kitasatosporales</taxon>
        <taxon>Streptomycetaceae</taxon>
        <taxon>Streptomyces</taxon>
        <taxon>Streptomyces aurantiacus group</taxon>
    </lineage>
</organism>
<evidence type="ECO:0000256" key="1">
    <source>
        <dbReference type="ARBA" id="ARBA00023015"/>
    </source>
</evidence>
<dbReference type="PROSITE" id="PS50043">
    <property type="entry name" value="HTH_LUXR_2"/>
    <property type="match status" value="1"/>
</dbReference>
<dbReference type="InterPro" id="IPR000792">
    <property type="entry name" value="Tscrpt_reg_LuxR_C"/>
</dbReference>
<dbReference type="CDD" id="cd06170">
    <property type="entry name" value="LuxR_C_like"/>
    <property type="match status" value="1"/>
</dbReference>
<protein>
    <submittedName>
        <fullName evidence="6">LuxR family maltose regulon positive regulatory protein</fullName>
    </submittedName>
</protein>
<name>A0ABT6LRQ4_9ACTN</name>
<dbReference type="InterPro" id="IPR016032">
    <property type="entry name" value="Sig_transdc_resp-reg_C-effctor"/>
</dbReference>
<evidence type="ECO:0000259" key="5">
    <source>
        <dbReference type="PROSITE" id="PS50043"/>
    </source>
</evidence>
<keyword evidence="7" id="KW-1185">Reference proteome</keyword>
<evidence type="ECO:0000256" key="3">
    <source>
        <dbReference type="ARBA" id="ARBA00023163"/>
    </source>
</evidence>
<comment type="caution">
    <text evidence="6">The sequence shown here is derived from an EMBL/GenBank/DDBJ whole genome shotgun (WGS) entry which is preliminary data.</text>
</comment>
<dbReference type="PANTHER" id="PTHR44688:SF16">
    <property type="entry name" value="DNA-BINDING TRANSCRIPTIONAL ACTIVATOR DEVR_DOSR"/>
    <property type="match status" value="1"/>
</dbReference>
<dbReference type="SMART" id="SM00421">
    <property type="entry name" value="HTH_LUXR"/>
    <property type="match status" value="1"/>
</dbReference>
<dbReference type="InterPro" id="IPR036388">
    <property type="entry name" value="WH-like_DNA-bd_sf"/>
</dbReference>
<dbReference type="EMBL" id="JARXVH010000008">
    <property type="protein sequence ID" value="MDH6218054.1"/>
    <property type="molecule type" value="Genomic_DNA"/>
</dbReference>
<dbReference type="InterPro" id="IPR059106">
    <property type="entry name" value="WHD_MalT"/>
</dbReference>
<evidence type="ECO:0000313" key="6">
    <source>
        <dbReference type="EMBL" id="MDH6218054.1"/>
    </source>
</evidence>
<dbReference type="InterPro" id="IPR041664">
    <property type="entry name" value="AAA_16"/>
</dbReference>
<keyword evidence="1" id="KW-0805">Transcription regulation</keyword>
<dbReference type="Pfam" id="PF13191">
    <property type="entry name" value="AAA_16"/>
    <property type="match status" value="1"/>
</dbReference>
<dbReference type="PANTHER" id="PTHR44688">
    <property type="entry name" value="DNA-BINDING TRANSCRIPTIONAL ACTIVATOR DEVR_DOSR"/>
    <property type="match status" value="1"/>
</dbReference>
<dbReference type="Gene3D" id="1.10.10.10">
    <property type="entry name" value="Winged helix-like DNA-binding domain superfamily/Winged helix DNA-binding domain"/>
    <property type="match status" value="1"/>
</dbReference>
<dbReference type="InterPro" id="IPR011990">
    <property type="entry name" value="TPR-like_helical_dom_sf"/>
</dbReference>
<dbReference type="InterPro" id="IPR027417">
    <property type="entry name" value="P-loop_NTPase"/>
</dbReference>